<proteinExistence type="predicted"/>
<dbReference type="PROSITE" id="PS51257">
    <property type="entry name" value="PROKAR_LIPOPROTEIN"/>
    <property type="match status" value="1"/>
</dbReference>
<dbReference type="PANTHER" id="PTHR45588:SF1">
    <property type="entry name" value="WW DOMAIN-CONTAINING PROTEIN"/>
    <property type="match status" value="1"/>
</dbReference>
<comment type="caution">
    <text evidence="1">The sequence shown here is derived from an EMBL/GenBank/DDBJ whole genome shotgun (WGS) entry which is preliminary data.</text>
</comment>
<accession>A0ABR9AIV1</accession>
<organism evidence="1 2">
    <name type="scientific">Echinicola arenosa</name>
    <dbReference type="NCBI Taxonomy" id="2774144"/>
    <lineage>
        <taxon>Bacteria</taxon>
        <taxon>Pseudomonadati</taxon>
        <taxon>Bacteroidota</taxon>
        <taxon>Cytophagia</taxon>
        <taxon>Cytophagales</taxon>
        <taxon>Cyclobacteriaceae</taxon>
        <taxon>Echinicola</taxon>
    </lineage>
</organism>
<dbReference type="EMBL" id="JACYTQ010000002">
    <property type="protein sequence ID" value="MBD8488728.1"/>
    <property type="molecule type" value="Genomic_DNA"/>
</dbReference>
<evidence type="ECO:0008006" key="3">
    <source>
        <dbReference type="Google" id="ProtNLM"/>
    </source>
</evidence>
<name>A0ABR9AIV1_9BACT</name>
<dbReference type="InterPro" id="IPR011990">
    <property type="entry name" value="TPR-like_helical_dom_sf"/>
</dbReference>
<evidence type="ECO:0000313" key="1">
    <source>
        <dbReference type="EMBL" id="MBD8488728.1"/>
    </source>
</evidence>
<protein>
    <recommendedName>
        <fullName evidence="3">Tetratricopeptide repeat protein</fullName>
    </recommendedName>
</protein>
<dbReference type="RefSeq" id="WP_192009582.1">
    <property type="nucleotide sequence ID" value="NZ_JACYTQ010000002.1"/>
</dbReference>
<evidence type="ECO:0000313" key="2">
    <source>
        <dbReference type="Proteomes" id="UP000647133"/>
    </source>
</evidence>
<dbReference type="SUPFAM" id="SSF48452">
    <property type="entry name" value="TPR-like"/>
    <property type="match status" value="2"/>
</dbReference>
<dbReference type="PANTHER" id="PTHR45588">
    <property type="entry name" value="TPR DOMAIN-CONTAINING PROTEIN"/>
    <property type="match status" value="1"/>
</dbReference>
<dbReference type="Proteomes" id="UP000647133">
    <property type="component" value="Unassembled WGS sequence"/>
</dbReference>
<sequence length="572" mass="64668">MKPIIIFLPVFVIIACQQKPAEEKLVTASDITLCSVNSLVTDKTWYESGSKAPLFEGLEVIHWPMSTSNELAQRYFDQGLVLAYGFNHAEAARSFYYASQLDPDFAMAYWGYAYVLGPNYNAGMEADNYERAYHAIQTAVSKSNRVSEKEKALIGAMAQRYSLEVPEDRSHLDQAYSKAMKEVSLAFPEDAHIATLYAESLMDQHPWDLYDKEGKIKAWTPEILSSLNHVLEMDPDHPGGHHLYIHAVEASLEPEQANTSAAAFDDGLVPNAGHLLHMPSHIYIRTGEYHKGTVANIRAIEADSIYVSACHAQGAYPLAYFPHNYHFMAATATLEGNKKWAILAAEKLSEHTNKLVMKEPGWGTLQHYYTIPYYVYVKFGEWDKILSMPAEDSELRYPEAIRNYARGMAFLGKGNIKEAKKELGLLKEKATDESFKTLTVWDINSTYDLLQIAEKVLEAEILAAEYQYDTSIQLLEEAVLLEDSLNYNEPPDWFFSVRHHLGAILLLDGKYTEAIFTYKEDLFSFPKNGWALHGLIAAYRLNGDLELAKKTESDLVEVWSTADIKLENPKIR</sequence>
<reference evidence="1 2" key="1">
    <citation type="submission" date="2020-09" db="EMBL/GenBank/DDBJ databases">
        <title>Echinicola sp. CAU 1574 isolated from sand of Sido Beach.</title>
        <authorList>
            <person name="Kim W."/>
        </authorList>
    </citation>
    <scope>NUCLEOTIDE SEQUENCE [LARGE SCALE GENOMIC DNA]</scope>
    <source>
        <strain evidence="1 2">CAU 1574</strain>
    </source>
</reference>
<dbReference type="Gene3D" id="1.25.40.10">
    <property type="entry name" value="Tetratricopeptide repeat domain"/>
    <property type="match status" value="1"/>
</dbReference>
<keyword evidence="2" id="KW-1185">Reference proteome</keyword>
<gene>
    <name evidence="1" type="ORF">IFO69_08230</name>
</gene>